<evidence type="ECO:0000256" key="1">
    <source>
        <dbReference type="SAM" id="MobiDB-lite"/>
    </source>
</evidence>
<feature type="region of interest" description="Disordered" evidence="1">
    <location>
        <begin position="90"/>
        <end position="155"/>
    </location>
</feature>
<dbReference type="Proteomes" id="UP000050790">
    <property type="component" value="Unassembled WGS sequence"/>
</dbReference>
<evidence type="ECO:0000313" key="3">
    <source>
        <dbReference type="Proteomes" id="UP000050790"/>
    </source>
</evidence>
<feature type="region of interest" description="Disordered" evidence="1">
    <location>
        <begin position="23"/>
        <end position="49"/>
    </location>
</feature>
<reference evidence="4" key="1">
    <citation type="submission" date="2023-11" db="UniProtKB">
        <authorList>
            <consortium name="WormBaseParasite"/>
        </authorList>
    </citation>
    <scope>IDENTIFICATION</scope>
</reference>
<proteinExistence type="predicted"/>
<keyword evidence="2" id="KW-0732">Signal</keyword>
<dbReference type="Gene3D" id="2.150.10.10">
    <property type="entry name" value="Serralysin-like metalloprotease, C-terminal"/>
    <property type="match status" value="1"/>
</dbReference>
<dbReference type="InterPro" id="IPR011049">
    <property type="entry name" value="Serralysin-like_metalloprot_C"/>
</dbReference>
<name>A0AA85AJD9_9TREM</name>
<dbReference type="WBParaSite" id="SMRG1_87740.1">
    <property type="protein sequence ID" value="SMRG1_87740.1"/>
    <property type="gene ID" value="SMRG1_87740"/>
</dbReference>
<feature type="compositionally biased region" description="Polar residues" evidence="1">
    <location>
        <begin position="23"/>
        <end position="39"/>
    </location>
</feature>
<organism evidence="3 4">
    <name type="scientific">Schistosoma margrebowiei</name>
    <dbReference type="NCBI Taxonomy" id="48269"/>
    <lineage>
        <taxon>Eukaryota</taxon>
        <taxon>Metazoa</taxon>
        <taxon>Spiralia</taxon>
        <taxon>Lophotrochozoa</taxon>
        <taxon>Platyhelminthes</taxon>
        <taxon>Trematoda</taxon>
        <taxon>Digenea</taxon>
        <taxon>Strigeidida</taxon>
        <taxon>Schistosomatoidea</taxon>
        <taxon>Schistosomatidae</taxon>
        <taxon>Schistosoma</taxon>
    </lineage>
</organism>
<evidence type="ECO:0000256" key="2">
    <source>
        <dbReference type="SAM" id="SignalP"/>
    </source>
</evidence>
<feature type="compositionally biased region" description="Acidic residues" evidence="1">
    <location>
        <begin position="95"/>
        <end position="109"/>
    </location>
</feature>
<protein>
    <submittedName>
        <fullName evidence="4">Uncharacterized protein</fullName>
    </submittedName>
</protein>
<evidence type="ECO:0000313" key="4">
    <source>
        <dbReference type="WBParaSite" id="SMRG1_87740.1"/>
    </source>
</evidence>
<dbReference type="SUPFAM" id="SSF101967">
    <property type="entry name" value="Adhesin YadA, collagen-binding domain"/>
    <property type="match status" value="1"/>
</dbReference>
<dbReference type="AlphaFoldDB" id="A0AA85AJD9"/>
<sequence length="155" mass="16382">MFLLVILLNLNENDSLSNEENVTESLSVTEVSETTIQSDDSTKPDNTATTATVTGADATVTGANATVTGANATVTGANATVTAANATVTTAAGRDDDDDDADDDDDDDDVVKPKTLQTLVKPKKISKLGESEDTIPPKYRSIKKSDYNKIKNKKK</sequence>
<feature type="chain" id="PRO_5041665858" evidence="2">
    <location>
        <begin position="18"/>
        <end position="155"/>
    </location>
</feature>
<accession>A0AA85AJD9</accession>
<feature type="signal peptide" evidence="2">
    <location>
        <begin position="1"/>
        <end position="17"/>
    </location>
</feature>